<protein>
    <submittedName>
        <fullName evidence="2">Alternative protein</fullName>
    </submittedName>
</protein>
<reference evidence="2" key="1">
    <citation type="submission" date="2016-11" db="UniProtKB">
        <authorList>
            <consortium name="WormBaseParasite"/>
        </authorList>
    </citation>
    <scope>IDENTIFICATION</scope>
</reference>
<dbReference type="AlphaFoldDB" id="A0A1I7ZJM7"/>
<keyword evidence="1" id="KW-1185">Reference proteome</keyword>
<evidence type="ECO:0000313" key="2">
    <source>
        <dbReference type="WBParaSite" id="L893_g26851.t1"/>
    </source>
</evidence>
<sequence>MCESPCECRSPVLGTEFGSQPKNTPRLRLSLPLRRSKPFMTHPFMAMFPALIPAWSPFWALASPPVVR</sequence>
<proteinExistence type="predicted"/>
<accession>A0A1I7ZJM7</accession>
<name>A0A1I7ZJM7_9BILA</name>
<evidence type="ECO:0000313" key="1">
    <source>
        <dbReference type="Proteomes" id="UP000095287"/>
    </source>
</evidence>
<dbReference type="Proteomes" id="UP000095287">
    <property type="component" value="Unplaced"/>
</dbReference>
<dbReference type="WBParaSite" id="L893_g26851.t1">
    <property type="protein sequence ID" value="L893_g26851.t1"/>
    <property type="gene ID" value="L893_g26851"/>
</dbReference>
<organism evidence="1 2">
    <name type="scientific">Steinernema glaseri</name>
    <dbReference type="NCBI Taxonomy" id="37863"/>
    <lineage>
        <taxon>Eukaryota</taxon>
        <taxon>Metazoa</taxon>
        <taxon>Ecdysozoa</taxon>
        <taxon>Nematoda</taxon>
        <taxon>Chromadorea</taxon>
        <taxon>Rhabditida</taxon>
        <taxon>Tylenchina</taxon>
        <taxon>Panagrolaimomorpha</taxon>
        <taxon>Strongyloidoidea</taxon>
        <taxon>Steinernematidae</taxon>
        <taxon>Steinernema</taxon>
    </lineage>
</organism>